<dbReference type="InterPro" id="IPR006578">
    <property type="entry name" value="MADF-dom"/>
</dbReference>
<feature type="domain" description="C2H2-type" evidence="3">
    <location>
        <begin position="1424"/>
        <end position="1451"/>
    </location>
</feature>
<feature type="domain" description="C2H2-type" evidence="3">
    <location>
        <begin position="1338"/>
        <end position="1365"/>
    </location>
</feature>
<feature type="domain" description="C2H2-type" evidence="3">
    <location>
        <begin position="1119"/>
        <end position="1146"/>
    </location>
</feature>
<feature type="domain" description="C2H2-type" evidence="3">
    <location>
        <begin position="1452"/>
        <end position="1479"/>
    </location>
</feature>
<feature type="compositionally biased region" description="Basic and acidic residues" evidence="2">
    <location>
        <begin position="480"/>
        <end position="503"/>
    </location>
</feature>
<dbReference type="SUPFAM" id="SSF57667">
    <property type="entry name" value="beta-beta-alpha zinc fingers"/>
    <property type="match status" value="8"/>
</dbReference>
<feature type="domain" description="C2H2-type" evidence="3">
    <location>
        <begin position="1366"/>
        <end position="1393"/>
    </location>
</feature>
<evidence type="ECO:0000313" key="6">
    <source>
        <dbReference type="RefSeq" id="XP_049311615.1"/>
    </source>
</evidence>
<feature type="domain" description="C2H2-type" evidence="3">
    <location>
        <begin position="1480"/>
        <end position="1506"/>
    </location>
</feature>
<feature type="domain" description="C2H2-type" evidence="3">
    <location>
        <begin position="1147"/>
        <end position="1174"/>
    </location>
</feature>
<keyword evidence="1" id="KW-0862">Zinc</keyword>
<reference evidence="6" key="1">
    <citation type="submission" date="2025-08" db="UniProtKB">
        <authorList>
            <consortium name="RefSeq"/>
        </authorList>
    </citation>
    <scope>IDENTIFICATION</scope>
    <source>
        <tissue evidence="6">Adult</tissue>
    </source>
</reference>
<feature type="compositionally biased region" description="Acidic residues" evidence="2">
    <location>
        <begin position="449"/>
        <end position="471"/>
    </location>
</feature>
<dbReference type="PANTHER" id="PTHR21505:SF8">
    <property type="entry name" value="DPT-YFP REPRESSOR BY OVEREXPRESSION, ISOFORM D-RELATED"/>
    <property type="match status" value="1"/>
</dbReference>
<evidence type="ECO:0000259" key="4">
    <source>
        <dbReference type="PROSITE" id="PS51029"/>
    </source>
</evidence>
<dbReference type="Pfam" id="PF10545">
    <property type="entry name" value="MADF_DNA_bdg"/>
    <property type="match status" value="7"/>
</dbReference>
<feature type="domain" description="MADF" evidence="4">
    <location>
        <begin position="799"/>
        <end position="887"/>
    </location>
</feature>
<name>A0ABM3JQV5_BACDO</name>
<gene>
    <name evidence="6" type="primary">LOC105222953</name>
</gene>
<feature type="domain" description="MADF" evidence="4">
    <location>
        <begin position="209"/>
        <end position="297"/>
    </location>
</feature>
<feature type="domain" description="C2H2-type" evidence="3">
    <location>
        <begin position="1310"/>
        <end position="1337"/>
    </location>
</feature>
<dbReference type="PROSITE" id="PS50157">
    <property type="entry name" value="ZINC_FINGER_C2H2_2"/>
    <property type="match status" value="13"/>
</dbReference>
<feature type="domain" description="MADF" evidence="4">
    <location>
        <begin position="354"/>
        <end position="439"/>
    </location>
</feature>
<dbReference type="InterPro" id="IPR013087">
    <property type="entry name" value="Znf_C2H2_type"/>
</dbReference>
<evidence type="ECO:0000256" key="1">
    <source>
        <dbReference type="PROSITE-ProRule" id="PRU00042"/>
    </source>
</evidence>
<keyword evidence="5" id="KW-1185">Reference proteome</keyword>
<proteinExistence type="predicted"/>
<feature type="domain" description="MADF" evidence="4">
    <location>
        <begin position="910"/>
        <end position="1005"/>
    </location>
</feature>
<dbReference type="PROSITE" id="PS51029">
    <property type="entry name" value="MADF"/>
    <property type="match status" value="6"/>
</dbReference>
<evidence type="ECO:0000259" key="3">
    <source>
        <dbReference type="PROSITE" id="PS50157"/>
    </source>
</evidence>
<dbReference type="PANTHER" id="PTHR21505">
    <property type="entry name" value="MADF DOMAIN-CONTAINING PROTEIN-RELATED"/>
    <property type="match status" value="1"/>
</dbReference>
<evidence type="ECO:0000313" key="5">
    <source>
        <dbReference type="Proteomes" id="UP001652620"/>
    </source>
</evidence>
<dbReference type="Gene3D" id="3.30.160.60">
    <property type="entry name" value="Classic Zinc Finger"/>
    <property type="match status" value="11"/>
</dbReference>
<feature type="domain" description="C2H2-type" evidence="3">
    <location>
        <begin position="1394"/>
        <end position="1421"/>
    </location>
</feature>
<keyword evidence="1" id="KW-0863">Zinc-finger</keyword>
<feature type="region of interest" description="Disordered" evidence="2">
    <location>
        <begin position="445"/>
        <end position="503"/>
    </location>
</feature>
<evidence type="ECO:0000256" key="2">
    <source>
        <dbReference type="SAM" id="MobiDB-lite"/>
    </source>
</evidence>
<organism evidence="5 6">
    <name type="scientific">Bactrocera dorsalis</name>
    <name type="common">Oriental fruit fly</name>
    <name type="synonym">Dacus dorsalis</name>
    <dbReference type="NCBI Taxonomy" id="27457"/>
    <lineage>
        <taxon>Eukaryota</taxon>
        <taxon>Metazoa</taxon>
        <taxon>Ecdysozoa</taxon>
        <taxon>Arthropoda</taxon>
        <taxon>Hexapoda</taxon>
        <taxon>Insecta</taxon>
        <taxon>Pterygota</taxon>
        <taxon>Neoptera</taxon>
        <taxon>Endopterygota</taxon>
        <taxon>Diptera</taxon>
        <taxon>Brachycera</taxon>
        <taxon>Muscomorpha</taxon>
        <taxon>Tephritoidea</taxon>
        <taxon>Tephritidae</taxon>
        <taxon>Bactrocera</taxon>
        <taxon>Bactrocera</taxon>
    </lineage>
</organism>
<feature type="domain" description="C2H2-type" evidence="3">
    <location>
        <begin position="1063"/>
        <end position="1090"/>
    </location>
</feature>
<dbReference type="RefSeq" id="XP_049311615.1">
    <property type="nucleotide sequence ID" value="XM_049455658.1"/>
</dbReference>
<dbReference type="Pfam" id="PF00096">
    <property type="entry name" value="zf-C2H2"/>
    <property type="match status" value="8"/>
</dbReference>
<dbReference type="Proteomes" id="UP001652620">
    <property type="component" value="Chromosome 4"/>
</dbReference>
<sequence>MTLELKVFNKWGLTKCGEIATLLSVGKEEFFLMCEFCDFTFLQLDKFIRHMCENHRLSFNTLESESERSPTLEDIEFEEPWQNPIEVIDDKSCILNEFERVESESERSPTLENIEFEEPCENPIKVIDDKSCILNGFERVEIELDSGGMDTALHMKEEDIPNEFISEDNAVNNPENNSPKKTVDDNSKNLTDTKIVDYKNMDEKEFTLELIDVYRNLPSLWNNKHKHHMNKNKRREDFDILLNKYREKYPNANRTVVIKKIKNLRSVYRRELKRCPPNVVSRLYYFESMDFLKDNYLAEKKISFKVCNNVKTQIDADVANNSNISTSDPNGIHYKNTVKKKQDGLNSEQKFVIELIELYRTLPALWDKKCIQYNDRESKAIQYNILLEKYKERYPDANKDDIKRKMKSLRLNMGKELKRPSRTKLYYFDALRFICNTDAQSENQNLLNDLDDTSDISMDGDNEERTDEISEIDSGTEYTEISKEQRIEQSETEHDLDNEQNEEHTNKRKFIIEFLNLYRTLPALWDFNNASYQNREIKNKQYEIMLTKYREIMPNANIFDVKKKIATLRSNFQREVKRLSTSKLKQPALFYYDAISFIRKNDSECDGQDRMDDLNEDEDISMEGNKIESTKEINENENISQCAALTEENQFIIEFINLYRSLPALWDMNIKSYYDRNIRNRYYEVMLAKYREIMPNANMLDVKKKIAALRSNFQREVNRLRESNMEEPSLYYYDAMSFLRNNYSDCNKEMEQILDENGDYDSLDEIDDSEDDSFVEQTDFLLYTDEDTQDPIERKFTLELIEVYHSLPALWKRKNKHFFNREFRKTQYEILLTKYREMYPNAELKDVRSKIYSLRTNFCTELKRVGPKGTSNRYYFDALSFLRTNNKPVESLEKVKDTTNFVLDVKQLIILATIYKEHTCLWNEKDITYRFTNRRDEAMQFVCEKFNNKTGLNLTQIDLEKKVKTLRKLCSFIKNRKLVAKRKNLQYQLKFAYFKHLEFLEKDVGPFDCPTCKKIIHGPDAFKVHVAGHDGSLPFICDICGHGYQLSSNLAVHLRRHVHDYTYGCEICNKFCATSTDLKTHMRSHTEEKPFVCDLCGHRTGTSSHLLAHRRRHLKRRLYKCELCPKTFYDKQILKQHQKIHSSVRDKICDICNKGFITNNKLRQHRLIHDPEKKYSCKICGKRFAQSAGLCGHMKSHGNDTTNFVLDVEQLIILATIYKEHTCLWNEKDVTYRFTNRRDEAMRFVCEKFNNKTGLNLTQIDLEKKVITLRKLCSFMKNQKLVAKRKNLQYQLKPAYFKHLEFLENDVAPFDCPTCKKIITSPDAFKVHVASHDGSLPFICDICGHGFQLSSNLAVHLRRHVHDYTYRCGVCKKLYATSTELKIHMRLHTDEKPFVCDLCGFRTGTSSHLLTHRRRHHKQRLKVYKCELCPKTFYEKRTLHEHQNVHSAVRDKICDICNKGFINSKRLRQHRLIHDPEKKFSCKICGKRFAQSAGLCGHMKSHGNIK</sequence>
<dbReference type="PROSITE" id="PS00028">
    <property type="entry name" value="ZINC_FINGER_C2H2_1"/>
    <property type="match status" value="13"/>
</dbReference>
<protein>
    <submittedName>
        <fullName evidence="6">Uncharacterized protein LOC105222953 isoform X1</fullName>
    </submittedName>
</protein>
<dbReference type="SMART" id="SM00355">
    <property type="entry name" value="ZnF_C2H2"/>
    <property type="match status" value="15"/>
</dbReference>
<dbReference type="SMART" id="SM00595">
    <property type="entry name" value="MADF"/>
    <property type="match status" value="7"/>
</dbReference>
<dbReference type="GeneID" id="105222953"/>
<dbReference type="InterPro" id="IPR036236">
    <property type="entry name" value="Znf_C2H2_sf"/>
</dbReference>
<feature type="domain" description="MADF" evidence="4">
    <location>
        <begin position="513"/>
        <end position="603"/>
    </location>
</feature>
<feature type="domain" description="C2H2-type" evidence="3">
    <location>
        <begin position="1175"/>
        <end position="1202"/>
    </location>
</feature>
<feature type="domain" description="C2H2-type" evidence="3">
    <location>
        <begin position="1091"/>
        <end position="1118"/>
    </location>
</feature>
<feature type="domain" description="MADF" evidence="4">
    <location>
        <begin position="654"/>
        <end position="744"/>
    </location>
</feature>
<feature type="compositionally biased region" description="Polar residues" evidence="2">
    <location>
        <begin position="169"/>
        <end position="180"/>
    </location>
</feature>
<keyword evidence="1" id="KW-0479">Metal-binding</keyword>
<feature type="region of interest" description="Disordered" evidence="2">
    <location>
        <begin position="164"/>
        <end position="188"/>
    </location>
</feature>
<feature type="domain" description="C2H2-type" evidence="3">
    <location>
        <begin position="1035"/>
        <end position="1062"/>
    </location>
</feature>
<accession>A0ABM3JQV5</accession>